<dbReference type="PANTHER" id="PTHR37017">
    <property type="entry name" value="AB HYDROLASE-1 DOMAIN-CONTAINING PROTEIN-RELATED"/>
    <property type="match status" value="1"/>
</dbReference>
<evidence type="ECO:0000313" key="2">
    <source>
        <dbReference type="EMBL" id="KAF1971618.1"/>
    </source>
</evidence>
<protein>
    <submittedName>
        <fullName evidence="2">Alpha/beta-hydrolase</fullName>
    </submittedName>
</protein>
<feature type="domain" description="AB hydrolase-1" evidence="1">
    <location>
        <begin position="7"/>
        <end position="244"/>
    </location>
</feature>
<keyword evidence="2" id="KW-0378">Hydrolase</keyword>
<dbReference type="GO" id="GO:0016787">
    <property type="term" value="F:hydrolase activity"/>
    <property type="evidence" value="ECO:0007669"/>
    <property type="project" value="UniProtKB-KW"/>
</dbReference>
<dbReference type="Pfam" id="PF12697">
    <property type="entry name" value="Abhydrolase_6"/>
    <property type="match status" value="1"/>
</dbReference>
<dbReference type="PANTHER" id="PTHR37017:SF11">
    <property type="entry name" value="ESTERASE_LIPASE_THIOESTERASE DOMAIN-CONTAINING PROTEIN"/>
    <property type="match status" value="1"/>
</dbReference>
<dbReference type="EMBL" id="ML976692">
    <property type="protein sequence ID" value="KAF1971618.1"/>
    <property type="molecule type" value="Genomic_DNA"/>
</dbReference>
<dbReference type="AlphaFoldDB" id="A0A6A5V436"/>
<dbReference type="OrthoDB" id="1263307at2759"/>
<evidence type="ECO:0000313" key="3">
    <source>
        <dbReference type="Proteomes" id="UP000800036"/>
    </source>
</evidence>
<reference evidence="2" key="1">
    <citation type="journal article" date="2020" name="Stud. Mycol.">
        <title>101 Dothideomycetes genomes: a test case for predicting lifestyles and emergence of pathogens.</title>
        <authorList>
            <person name="Haridas S."/>
            <person name="Albert R."/>
            <person name="Binder M."/>
            <person name="Bloem J."/>
            <person name="Labutti K."/>
            <person name="Salamov A."/>
            <person name="Andreopoulos B."/>
            <person name="Baker S."/>
            <person name="Barry K."/>
            <person name="Bills G."/>
            <person name="Bluhm B."/>
            <person name="Cannon C."/>
            <person name="Castanera R."/>
            <person name="Culley D."/>
            <person name="Daum C."/>
            <person name="Ezra D."/>
            <person name="Gonzalez J."/>
            <person name="Henrissat B."/>
            <person name="Kuo A."/>
            <person name="Liang C."/>
            <person name="Lipzen A."/>
            <person name="Lutzoni F."/>
            <person name="Magnuson J."/>
            <person name="Mondo S."/>
            <person name="Nolan M."/>
            <person name="Ohm R."/>
            <person name="Pangilinan J."/>
            <person name="Park H.-J."/>
            <person name="Ramirez L."/>
            <person name="Alfaro M."/>
            <person name="Sun H."/>
            <person name="Tritt A."/>
            <person name="Yoshinaga Y."/>
            <person name="Zwiers L.-H."/>
            <person name="Turgeon B."/>
            <person name="Goodwin S."/>
            <person name="Spatafora J."/>
            <person name="Crous P."/>
            <person name="Grigoriev I."/>
        </authorList>
    </citation>
    <scope>NUCLEOTIDE SEQUENCE</scope>
    <source>
        <strain evidence="2">CBS 107.79</strain>
    </source>
</reference>
<sequence>MTNPTTLLVPGAWLPPTIYTPLTPFLSAAGYPVLTLPLPSCDASPPHADFSGDVRGIRACLHTLIDEEEKDVVLVLHSYTGMPGTEAPVGLGKKERERAGKKGGVLRLVYVNALAPCEGFSLTAGGQEYPSWMRLDADKGVFTVSPSDAQRLFFNDLSEEEGDAWADTLRPQSAGVYTSTQTYAAWRHIPSTYVTGTRDQTHFNRETVNFFISTARLIEPTAFDVVEEVDAGHCLMISQAEWLAGVLRRAAGESL</sequence>
<evidence type="ECO:0000259" key="1">
    <source>
        <dbReference type="Pfam" id="PF12697"/>
    </source>
</evidence>
<dbReference type="InterPro" id="IPR029058">
    <property type="entry name" value="AB_hydrolase_fold"/>
</dbReference>
<dbReference type="Proteomes" id="UP000800036">
    <property type="component" value="Unassembled WGS sequence"/>
</dbReference>
<accession>A0A6A5V436</accession>
<name>A0A6A5V436_9PLEO</name>
<dbReference type="Gene3D" id="3.40.50.1820">
    <property type="entry name" value="alpha/beta hydrolase"/>
    <property type="match status" value="1"/>
</dbReference>
<gene>
    <name evidence="2" type="ORF">BU23DRAFT_177508</name>
</gene>
<dbReference type="InterPro" id="IPR000073">
    <property type="entry name" value="AB_hydrolase_1"/>
</dbReference>
<dbReference type="SUPFAM" id="SSF53474">
    <property type="entry name" value="alpha/beta-Hydrolases"/>
    <property type="match status" value="1"/>
</dbReference>
<proteinExistence type="predicted"/>
<organism evidence="2 3">
    <name type="scientific">Bimuria novae-zelandiae CBS 107.79</name>
    <dbReference type="NCBI Taxonomy" id="1447943"/>
    <lineage>
        <taxon>Eukaryota</taxon>
        <taxon>Fungi</taxon>
        <taxon>Dikarya</taxon>
        <taxon>Ascomycota</taxon>
        <taxon>Pezizomycotina</taxon>
        <taxon>Dothideomycetes</taxon>
        <taxon>Pleosporomycetidae</taxon>
        <taxon>Pleosporales</taxon>
        <taxon>Massarineae</taxon>
        <taxon>Didymosphaeriaceae</taxon>
        <taxon>Bimuria</taxon>
    </lineage>
</organism>
<dbReference type="InterPro" id="IPR052897">
    <property type="entry name" value="Sec-Metab_Biosynth_Hydrolase"/>
</dbReference>
<keyword evidence="3" id="KW-1185">Reference proteome</keyword>